<dbReference type="InterPro" id="IPR050951">
    <property type="entry name" value="Retrovirus_Pol_polyprotein"/>
</dbReference>
<proteinExistence type="predicted"/>
<dbReference type="Pfam" id="PF00078">
    <property type="entry name" value="RVT_1"/>
    <property type="match status" value="1"/>
</dbReference>
<evidence type="ECO:0000256" key="6">
    <source>
        <dbReference type="ARBA" id="ARBA00022801"/>
    </source>
</evidence>
<evidence type="ECO:0000256" key="2">
    <source>
        <dbReference type="ARBA" id="ARBA00022679"/>
    </source>
</evidence>
<dbReference type="AlphaFoldDB" id="A0A0N5C6T8"/>
<dbReference type="Gene3D" id="3.10.20.370">
    <property type="match status" value="1"/>
</dbReference>
<protein>
    <recommendedName>
        <fullName evidence="1">RNA-directed DNA polymerase</fullName>
        <ecNumber evidence="1">2.7.7.49</ecNumber>
    </recommendedName>
</protein>
<dbReference type="SUPFAM" id="SSF56672">
    <property type="entry name" value="DNA/RNA polymerases"/>
    <property type="match status" value="1"/>
</dbReference>
<dbReference type="CDD" id="cd01647">
    <property type="entry name" value="RT_LTR"/>
    <property type="match status" value="1"/>
</dbReference>
<dbReference type="InterPro" id="IPR043502">
    <property type="entry name" value="DNA/RNA_pol_sf"/>
</dbReference>
<evidence type="ECO:0000259" key="9">
    <source>
        <dbReference type="PROSITE" id="PS50994"/>
    </source>
</evidence>
<organism evidence="10 11">
    <name type="scientific">Strongyloides papillosus</name>
    <name type="common">Intestinal threadworm</name>
    <dbReference type="NCBI Taxonomy" id="174720"/>
    <lineage>
        <taxon>Eukaryota</taxon>
        <taxon>Metazoa</taxon>
        <taxon>Ecdysozoa</taxon>
        <taxon>Nematoda</taxon>
        <taxon>Chromadorea</taxon>
        <taxon>Rhabditida</taxon>
        <taxon>Tylenchina</taxon>
        <taxon>Panagrolaimomorpha</taxon>
        <taxon>Strongyloidoidea</taxon>
        <taxon>Strongyloididae</taxon>
        <taxon>Strongyloides</taxon>
    </lineage>
</organism>
<evidence type="ECO:0000256" key="5">
    <source>
        <dbReference type="ARBA" id="ARBA00022759"/>
    </source>
</evidence>
<dbReference type="PANTHER" id="PTHR37984">
    <property type="entry name" value="PROTEIN CBG26694"/>
    <property type="match status" value="1"/>
</dbReference>
<dbReference type="InterPro" id="IPR001584">
    <property type="entry name" value="Integrase_cat-core"/>
</dbReference>
<dbReference type="InterPro" id="IPR036397">
    <property type="entry name" value="RNaseH_sf"/>
</dbReference>
<dbReference type="Pfam" id="PF17917">
    <property type="entry name" value="RT_RNaseH"/>
    <property type="match status" value="1"/>
</dbReference>
<feature type="domain" description="Reverse transcriptase" evidence="8">
    <location>
        <begin position="401"/>
        <end position="583"/>
    </location>
</feature>
<dbReference type="PANTHER" id="PTHR37984:SF5">
    <property type="entry name" value="PROTEIN NYNRIN-LIKE"/>
    <property type="match status" value="1"/>
</dbReference>
<keyword evidence="4" id="KW-0540">Nuclease</keyword>
<dbReference type="InterPro" id="IPR000477">
    <property type="entry name" value="RT_dom"/>
</dbReference>
<name>A0A0N5C6T8_STREA</name>
<dbReference type="GO" id="GO:0003676">
    <property type="term" value="F:nucleic acid binding"/>
    <property type="evidence" value="ECO:0007669"/>
    <property type="project" value="InterPro"/>
</dbReference>
<dbReference type="PROSITE" id="PS50878">
    <property type="entry name" value="RT_POL"/>
    <property type="match status" value="1"/>
</dbReference>
<dbReference type="InterPro" id="IPR041588">
    <property type="entry name" value="Integrase_H2C2"/>
</dbReference>
<dbReference type="Gene3D" id="1.10.340.70">
    <property type="match status" value="1"/>
</dbReference>
<dbReference type="WBParaSite" id="SPAL_0001365300.1">
    <property type="protein sequence ID" value="SPAL_0001365300.1"/>
    <property type="gene ID" value="SPAL_0001365300"/>
</dbReference>
<accession>A0A0N5C6T8</accession>
<evidence type="ECO:0000256" key="4">
    <source>
        <dbReference type="ARBA" id="ARBA00022722"/>
    </source>
</evidence>
<dbReference type="Gene3D" id="3.30.420.10">
    <property type="entry name" value="Ribonuclease H-like superfamily/Ribonuclease H"/>
    <property type="match status" value="1"/>
</dbReference>
<dbReference type="GO" id="GO:0015074">
    <property type="term" value="P:DNA integration"/>
    <property type="evidence" value="ECO:0007669"/>
    <property type="project" value="InterPro"/>
</dbReference>
<evidence type="ECO:0000259" key="8">
    <source>
        <dbReference type="PROSITE" id="PS50878"/>
    </source>
</evidence>
<dbReference type="PROSITE" id="PS50994">
    <property type="entry name" value="INTEGRASE"/>
    <property type="match status" value="1"/>
</dbReference>
<dbReference type="GO" id="GO:0003964">
    <property type="term" value="F:RNA-directed DNA polymerase activity"/>
    <property type="evidence" value="ECO:0007669"/>
    <property type="project" value="UniProtKB-KW"/>
</dbReference>
<dbReference type="SUPFAM" id="SSF53098">
    <property type="entry name" value="Ribonuclease H-like"/>
    <property type="match status" value="1"/>
</dbReference>
<reference evidence="11" key="1">
    <citation type="submission" date="2017-02" db="UniProtKB">
        <authorList>
            <consortium name="WormBaseParasite"/>
        </authorList>
    </citation>
    <scope>IDENTIFICATION</scope>
</reference>
<dbReference type="GO" id="GO:0016787">
    <property type="term" value="F:hydrolase activity"/>
    <property type="evidence" value="ECO:0007669"/>
    <property type="project" value="UniProtKB-KW"/>
</dbReference>
<dbReference type="Proteomes" id="UP000046392">
    <property type="component" value="Unplaced"/>
</dbReference>
<dbReference type="InterPro" id="IPR041373">
    <property type="entry name" value="RT_RNaseH"/>
</dbReference>
<keyword evidence="10" id="KW-1185">Reference proteome</keyword>
<dbReference type="Gene3D" id="3.30.70.270">
    <property type="match status" value="2"/>
</dbReference>
<evidence type="ECO:0000313" key="10">
    <source>
        <dbReference type="Proteomes" id="UP000046392"/>
    </source>
</evidence>
<keyword evidence="2" id="KW-0808">Transferase</keyword>
<dbReference type="InterPro" id="IPR012337">
    <property type="entry name" value="RNaseH-like_sf"/>
</dbReference>
<keyword evidence="5" id="KW-0255">Endonuclease</keyword>
<keyword evidence="7" id="KW-0695">RNA-directed DNA polymerase</keyword>
<evidence type="ECO:0000256" key="3">
    <source>
        <dbReference type="ARBA" id="ARBA00022695"/>
    </source>
</evidence>
<evidence type="ECO:0000256" key="7">
    <source>
        <dbReference type="ARBA" id="ARBA00022918"/>
    </source>
</evidence>
<dbReference type="STRING" id="174720.A0A0N5C6T8"/>
<dbReference type="Pfam" id="PF17921">
    <property type="entry name" value="Integrase_H2C2"/>
    <property type="match status" value="1"/>
</dbReference>
<dbReference type="CDD" id="cd09274">
    <property type="entry name" value="RNase_HI_RT_Ty3"/>
    <property type="match status" value="1"/>
</dbReference>
<dbReference type="InterPro" id="IPR043128">
    <property type="entry name" value="Rev_trsase/Diguanyl_cyclase"/>
</dbReference>
<evidence type="ECO:0000256" key="1">
    <source>
        <dbReference type="ARBA" id="ARBA00012493"/>
    </source>
</evidence>
<keyword evidence="6" id="KW-0378">Hydrolase</keyword>
<dbReference type="Gene3D" id="3.10.10.10">
    <property type="entry name" value="HIV Type 1 Reverse Transcriptase, subunit A, domain 1"/>
    <property type="match status" value="1"/>
</dbReference>
<dbReference type="EC" id="2.7.7.49" evidence="1"/>
<feature type="domain" description="Integrase catalytic" evidence="9">
    <location>
        <begin position="990"/>
        <end position="1151"/>
    </location>
</feature>
<dbReference type="GO" id="GO:0042575">
    <property type="term" value="C:DNA polymerase complex"/>
    <property type="evidence" value="ECO:0007669"/>
    <property type="project" value="UniProtKB-ARBA"/>
</dbReference>
<dbReference type="GO" id="GO:0004519">
    <property type="term" value="F:endonuclease activity"/>
    <property type="evidence" value="ECO:0007669"/>
    <property type="project" value="UniProtKB-KW"/>
</dbReference>
<keyword evidence="3" id="KW-0548">Nucleotidyltransferase</keyword>
<evidence type="ECO:0000313" key="11">
    <source>
        <dbReference type="WBParaSite" id="SPAL_0001365300.1"/>
    </source>
</evidence>
<sequence>MLSIAVSEAVKVAVETTLSSSLSSTFSNTIGNTTLSKLQGHDKLLLPKLEKYDNKENPHTFIERFKRRHDELDPENFVEYLEGPALLAWRAIEKKQKSFDTLTAEWILNFKPHYAPDRRAMFLEGQLAICTYKEGPSSYINRVMGMILELEELTKCKITYLQRAKHLLRSVNKIREFPKLCDKISRMQDTESDFIKFKNDVLEALEKEPKPPTNKKQVNNIVVENNKDIIVYKVSSCVGKKSLVKVSLISKKMLNKLSNSKLLPPDPKIQIVDVQKKRIPLLGTAIFEVEDIKIKFFVVQNLPDYDILIGTDALSTSTVLRSKLIKALENMNPQISKIAVMNVDELLQKYDVRPKEGIHQPSSKIKEINFDLLDSIPVSNKVRPIPLAIFSEIQNQINELEKQNIIVPSESPYNAPLVPIRKPDGTIRLCVDYTAVNKKIKYKNLPIPSIDSIFFNLHNKRIFTTLDLNRGFWQLKLAATAQEVTAFTFNHQHYQFAVLPFGLAIAPGLFQNVLQQVLSPVLQEHPSEVYLYIDDILIATTDEVSNLKILEKVLILLEQSELKLNIAKSHFLKRETPYLGMRLTNGGLMMEPSKLNKLLNFEVPQTKVQLQSFLGYANYLRRFSRHFAKHSSLLYDMLSQPKINWNDQSLLSFQLIKEDLRNAPMLYAPDLPAAQSGKHPFLLYTDASSIAIGGILFQKVGSEKKIICIYSRCLRGPEKRYPPIDLEALALTSTLDHMRILLYNVPVQVYTDHAPLTCIFSKKDLSLRLLKWKMRIFEYNITSITHIVGKENVIADALSRCLPISNDLEKSNDNEEYPPIEICLTHVDTTFDWQHFPSNEQWEKIQHDDPELKCLFMKLQLGDQDIEKENLSSKYVIGPNDSILRTKCGKILVPDDVVIKMLRLIHLNHEGLNDSILRTKCGKILVPDDVVIKMLRLIHLNHEGVCTMQDRLQRRFHIPHLSKHIKTFLKSCSNCMKHKEKRSPPILQPLTSAPLEKGFIDIGYDDHVNSFFIVLKDSYTNYPFASWLPNLKSKSIIKFLMSVQHQVGAFQHLQFDNQPCFTSQDTQTYLKSIGTAYSYSIPYQHESNGGAERLIRSIKSSLGRFFDLNEPKSQALYKTLMRLRQIPYAPRKRRFTKNKSPTPLQLMYNDESREYTHLTPHYTLVAVVLEICS</sequence>